<sequence length="303" mass="33470">MTPNCTDIPAEASKVNGVYSSPVASLVLTDSSELTSDSQHLVSGRTCKSDDNCAGIANTTCMNDPRDNKMRCLCPDKAGPINGHCPPKKKVESCSKSFPEYKMKNGDSPEIPRIRELKKDPLDKDTICRAPAHLETSVAAGLELSGIWSVNKSLRRLLSVQKMRLGTTSEEPADSERKELVNWEFSVGRECSLKYQSEVAANKLYFSFSIAWVCFRWPFVTPGFPCNNDDECVRGATCISPNSTRATGQKLCRCKHEDDDEDDDECSSKCAEDSHFDLSFVGSNTAGRMSHFDKCHLIDSMVI</sequence>
<evidence type="ECO:0000313" key="1">
    <source>
        <dbReference type="EMBL" id="CAD7430067.1"/>
    </source>
</evidence>
<dbReference type="AlphaFoldDB" id="A0A7R9HPT3"/>
<accession>A0A7R9HPT3</accession>
<reference evidence="1" key="1">
    <citation type="submission" date="2020-11" db="EMBL/GenBank/DDBJ databases">
        <authorList>
            <person name="Tran Van P."/>
        </authorList>
    </citation>
    <scope>NUCLEOTIDE SEQUENCE</scope>
</reference>
<protein>
    <recommendedName>
        <fullName evidence="2">EGF-like domain-containing protein</fullName>
    </recommendedName>
</protein>
<proteinExistence type="predicted"/>
<organism evidence="1">
    <name type="scientific">Timema monikensis</name>
    <dbReference type="NCBI Taxonomy" id="170555"/>
    <lineage>
        <taxon>Eukaryota</taxon>
        <taxon>Metazoa</taxon>
        <taxon>Ecdysozoa</taxon>
        <taxon>Arthropoda</taxon>
        <taxon>Hexapoda</taxon>
        <taxon>Insecta</taxon>
        <taxon>Pterygota</taxon>
        <taxon>Neoptera</taxon>
        <taxon>Polyneoptera</taxon>
        <taxon>Phasmatodea</taxon>
        <taxon>Timematodea</taxon>
        <taxon>Timematoidea</taxon>
        <taxon>Timematidae</taxon>
        <taxon>Timema</taxon>
    </lineage>
</organism>
<gene>
    <name evidence="1" type="ORF">TMSB3V08_LOCUS6836</name>
</gene>
<dbReference type="EMBL" id="OB794326">
    <property type="protein sequence ID" value="CAD7430067.1"/>
    <property type="molecule type" value="Genomic_DNA"/>
</dbReference>
<evidence type="ECO:0008006" key="2">
    <source>
        <dbReference type="Google" id="ProtNLM"/>
    </source>
</evidence>
<name>A0A7R9HPT3_9NEOP</name>